<protein>
    <submittedName>
        <fullName evidence="1">Uncharacterized protein</fullName>
    </submittedName>
</protein>
<evidence type="ECO:0000313" key="1">
    <source>
        <dbReference type="EMBL" id="MEI9404441.1"/>
    </source>
</evidence>
<keyword evidence="2" id="KW-1185">Reference proteome</keyword>
<proteinExistence type="predicted"/>
<dbReference type="Proteomes" id="UP001366503">
    <property type="component" value="Unassembled WGS sequence"/>
</dbReference>
<dbReference type="EMBL" id="JAPYKO010000014">
    <property type="protein sequence ID" value="MEI9404441.1"/>
    <property type="molecule type" value="Genomic_DNA"/>
</dbReference>
<sequence>MTYLGTLSAGIHPDPLRDIQLHAGIDTIELHCPKLDLPRGTPKMLQQLQREGAKSKIRNNWGKDGVILNRTLCFAHASITSDTLELIEKIREKLGTTVTRFDLALVVDGADPDEADKWIGRAVTLKWGKIGSEDVGESRYVKPARAARNLIIYGDKAKQWLTGHSEKVLQIELRFRKPFPKWISLERVTDLQNLDVRELFARSIRLKRTWTEFEKIIEREKDDRPDYDRKTRMTSFVKRFDLAVDERIEPEAFTRLIPERLHVRSHVFFG</sequence>
<comment type="caution">
    <text evidence="1">The sequence shown here is derived from an EMBL/GenBank/DDBJ whole genome shotgun (WGS) entry which is preliminary data.</text>
</comment>
<gene>
    <name evidence="1" type="ORF">O7A05_20070</name>
</gene>
<accession>A0ABU8KH49</accession>
<reference evidence="1 2" key="1">
    <citation type="submission" date="2022-12" db="EMBL/GenBank/DDBJ databases">
        <authorList>
            <person name="Muema E."/>
        </authorList>
    </citation>
    <scope>NUCLEOTIDE SEQUENCE [LARGE SCALE GENOMIC DNA]</scope>
    <source>
        <strain evidence="2">1330</strain>
    </source>
</reference>
<evidence type="ECO:0000313" key="2">
    <source>
        <dbReference type="Proteomes" id="UP001366503"/>
    </source>
</evidence>
<organism evidence="1 2">
    <name type="scientific">Mesorhizobium argentiipisi</name>
    <dbReference type="NCBI Taxonomy" id="3015175"/>
    <lineage>
        <taxon>Bacteria</taxon>
        <taxon>Pseudomonadati</taxon>
        <taxon>Pseudomonadota</taxon>
        <taxon>Alphaproteobacteria</taxon>
        <taxon>Hyphomicrobiales</taxon>
        <taxon>Phyllobacteriaceae</taxon>
        <taxon>Mesorhizobium</taxon>
    </lineage>
</organism>
<dbReference type="RefSeq" id="WP_337094716.1">
    <property type="nucleotide sequence ID" value="NZ_JAPYKO010000014.1"/>
</dbReference>
<name>A0ABU8KH49_9HYPH</name>